<dbReference type="GO" id="GO:0006508">
    <property type="term" value="P:proteolysis"/>
    <property type="evidence" value="ECO:0007669"/>
    <property type="project" value="InterPro"/>
</dbReference>
<dbReference type="Gene3D" id="3.40.710.10">
    <property type="entry name" value="DD-peptidase/beta-lactamase superfamily"/>
    <property type="match status" value="1"/>
</dbReference>
<sequence>MPPTIVPNTNETTASTRCTQKYAVGVPASSNASPLPSLTRFLMKVTQMTQLHTPKASRNQETGRLSFMGSVSPPGTGARGRGGEGGSRVRPGGGTTSRAGTCTFSDVSASKKTAKRALLVTSATLLSAALTAPVPAFAAPKPTPSASPSVTPPAKMSAVGGERLGQAGTQVNLSDGVPVIPKDISARSWIVSDAESGDVLAAHNAHWRLPPASTLKMLFADTVLPKFPRTLKHKVTYADLADVGAGSSMVGVKEKETYTVHDLWLGVFLRSGNDAVHVLSHMNGGVAATVKEMNEHAEELQALDTNVVSPDGYDEPGQVSSAYDLTLFARSGLQKKDFREYCSTVSAKFPGETKKNKKGKLVRGSFEIQNTNRLLAGASDVPVYQGIAGVKNGNTTNAGATFTGVAERGGKVLLVTVMNPEKSEHNEVYKETARLLDWGFKAAGKVQPVGELVAPKGAEGASAQPGSTDGPDSGSDSGEAGGGSGDGSGKGDSSASPVTKASAESGTDRGGMGVALGITGGVVVLLAGGAFLINRRWPLRRR</sequence>
<dbReference type="GO" id="GO:0009002">
    <property type="term" value="F:serine-type D-Ala-D-Ala carboxypeptidase activity"/>
    <property type="evidence" value="ECO:0007669"/>
    <property type="project" value="InterPro"/>
</dbReference>
<feature type="compositionally biased region" description="Polar residues" evidence="1">
    <location>
        <begin position="51"/>
        <end position="63"/>
    </location>
</feature>
<evidence type="ECO:0000313" key="4">
    <source>
        <dbReference type="EMBL" id="NEC91916.1"/>
    </source>
</evidence>
<evidence type="ECO:0000256" key="2">
    <source>
        <dbReference type="SAM" id="Phobius"/>
    </source>
</evidence>
<comment type="caution">
    <text evidence="4">The sequence shown here is derived from an EMBL/GenBank/DDBJ whole genome shotgun (WGS) entry which is preliminary data.</text>
</comment>
<feature type="region of interest" description="Disordered" evidence="1">
    <location>
        <begin position="139"/>
        <end position="158"/>
    </location>
</feature>
<reference evidence="4" key="1">
    <citation type="submission" date="2020-01" db="EMBL/GenBank/DDBJ databases">
        <title>Insect and environment-associated Actinomycetes.</title>
        <authorList>
            <person name="Currrie C."/>
            <person name="Chevrette M."/>
            <person name="Carlson C."/>
            <person name="Stubbendieck R."/>
            <person name="Wendt-Pienkowski E."/>
        </authorList>
    </citation>
    <scope>NUCLEOTIDE SEQUENCE</scope>
    <source>
        <strain evidence="4">SID12501</strain>
    </source>
</reference>
<feature type="compositionally biased region" description="Low complexity" evidence="1">
    <location>
        <begin position="139"/>
        <end position="155"/>
    </location>
</feature>
<accession>A0A6B3C682</accession>
<gene>
    <name evidence="4" type="ORF">G3I71_40455</name>
</gene>
<keyword evidence="4" id="KW-0121">Carboxypeptidase</keyword>
<feature type="compositionally biased region" description="Low complexity" evidence="1">
    <location>
        <begin position="466"/>
        <end position="478"/>
    </location>
</feature>
<keyword evidence="2" id="KW-1133">Transmembrane helix</keyword>
<feature type="compositionally biased region" description="Gly residues" evidence="1">
    <location>
        <begin position="479"/>
        <end position="490"/>
    </location>
</feature>
<name>A0A6B3C682_9ACTN</name>
<protein>
    <submittedName>
        <fullName evidence="4">D-alanyl-D-alanine carboxypeptidase</fullName>
    </submittedName>
</protein>
<dbReference type="Pfam" id="PF00768">
    <property type="entry name" value="Peptidase_S11"/>
    <property type="match status" value="1"/>
</dbReference>
<proteinExistence type="predicted"/>
<keyword evidence="4" id="KW-0378">Hydrolase</keyword>
<feature type="compositionally biased region" description="Gly residues" evidence="1">
    <location>
        <begin position="77"/>
        <end position="95"/>
    </location>
</feature>
<feature type="region of interest" description="Disordered" evidence="1">
    <location>
        <begin position="456"/>
        <end position="510"/>
    </location>
</feature>
<feature type="transmembrane region" description="Helical" evidence="2">
    <location>
        <begin position="512"/>
        <end position="533"/>
    </location>
</feature>
<feature type="region of interest" description="Disordered" evidence="1">
    <location>
        <begin position="51"/>
        <end position="102"/>
    </location>
</feature>
<dbReference type="InterPro" id="IPR001967">
    <property type="entry name" value="Peptidase_S11_N"/>
</dbReference>
<keyword evidence="4" id="KW-0645">Protease</keyword>
<dbReference type="InterPro" id="IPR012338">
    <property type="entry name" value="Beta-lactam/transpept-like"/>
</dbReference>
<evidence type="ECO:0000259" key="3">
    <source>
        <dbReference type="Pfam" id="PF00768"/>
    </source>
</evidence>
<organism evidence="4">
    <name type="scientific">Streptomyces sp. SID12501</name>
    <dbReference type="NCBI Taxonomy" id="2706042"/>
    <lineage>
        <taxon>Bacteria</taxon>
        <taxon>Bacillati</taxon>
        <taxon>Actinomycetota</taxon>
        <taxon>Actinomycetes</taxon>
        <taxon>Kitasatosporales</taxon>
        <taxon>Streptomycetaceae</taxon>
        <taxon>Streptomyces</taxon>
    </lineage>
</organism>
<dbReference type="EMBL" id="JAAGLU010000052">
    <property type="protein sequence ID" value="NEC91916.1"/>
    <property type="molecule type" value="Genomic_DNA"/>
</dbReference>
<dbReference type="PANTHER" id="PTHR21581:SF33">
    <property type="entry name" value="D-ALANYL-D-ALANINE CARBOXYPEPTIDASE DACB"/>
    <property type="match status" value="1"/>
</dbReference>
<dbReference type="SUPFAM" id="SSF56601">
    <property type="entry name" value="beta-lactamase/transpeptidase-like"/>
    <property type="match status" value="1"/>
</dbReference>
<keyword evidence="2" id="KW-0472">Membrane</keyword>
<evidence type="ECO:0000256" key="1">
    <source>
        <dbReference type="SAM" id="MobiDB-lite"/>
    </source>
</evidence>
<dbReference type="PANTHER" id="PTHR21581">
    <property type="entry name" value="D-ALANYL-D-ALANINE CARBOXYPEPTIDASE"/>
    <property type="match status" value="1"/>
</dbReference>
<dbReference type="AlphaFoldDB" id="A0A6B3C682"/>
<feature type="domain" description="Peptidase S11 D-alanyl-D-alanine carboxypeptidase A N-terminal" evidence="3">
    <location>
        <begin position="181"/>
        <end position="420"/>
    </location>
</feature>
<keyword evidence="2" id="KW-0812">Transmembrane</keyword>